<dbReference type="AlphaFoldDB" id="A0A1I8GXF2"/>
<dbReference type="Proteomes" id="UP000095280">
    <property type="component" value="Unplaced"/>
</dbReference>
<dbReference type="WBParaSite" id="maker-uti_cns_0003563-snap-gene-0.18-mRNA-1">
    <property type="protein sequence ID" value="maker-uti_cns_0003563-snap-gene-0.18-mRNA-1"/>
    <property type="gene ID" value="maker-uti_cns_0003563-snap-gene-0.18"/>
</dbReference>
<evidence type="ECO:0000313" key="3">
    <source>
        <dbReference type="WBParaSite" id="maker-uti_cns_0003563-snap-gene-0.18-mRNA-1"/>
    </source>
</evidence>
<sequence length="122" mass="12766">SAPMVGWRRCTAAGTRWKTESPGPVPASSAPNTPGAASAAACWTPRLPWNAALSRLRVPEATPATSVIFTRVSSVTPATTSGSGVTALSLRLAPSKWAGPRPTVRRWTLSPEPWWTSPAACS</sequence>
<evidence type="ECO:0000313" key="2">
    <source>
        <dbReference type="Proteomes" id="UP000095280"/>
    </source>
</evidence>
<proteinExistence type="predicted"/>
<feature type="region of interest" description="Disordered" evidence="1">
    <location>
        <begin position="12"/>
        <end position="37"/>
    </location>
</feature>
<organism evidence="2 3">
    <name type="scientific">Macrostomum lignano</name>
    <dbReference type="NCBI Taxonomy" id="282301"/>
    <lineage>
        <taxon>Eukaryota</taxon>
        <taxon>Metazoa</taxon>
        <taxon>Spiralia</taxon>
        <taxon>Lophotrochozoa</taxon>
        <taxon>Platyhelminthes</taxon>
        <taxon>Rhabditophora</taxon>
        <taxon>Macrostomorpha</taxon>
        <taxon>Macrostomida</taxon>
        <taxon>Macrostomidae</taxon>
        <taxon>Macrostomum</taxon>
    </lineage>
</organism>
<reference evidence="3" key="1">
    <citation type="submission" date="2016-11" db="UniProtKB">
        <authorList>
            <consortium name="WormBaseParasite"/>
        </authorList>
    </citation>
    <scope>IDENTIFICATION</scope>
</reference>
<feature type="compositionally biased region" description="Low complexity" evidence="1">
    <location>
        <begin position="26"/>
        <end position="37"/>
    </location>
</feature>
<accession>A0A1I8GXF2</accession>
<name>A0A1I8GXF2_9PLAT</name>
<keyword evidence="2" id="KW-1185">Reference proteome</keyword>
<protein>
    <submittedName>
        <fullName evidence="3">Clade I nitrous oxide reductase</fullName>
    </submittedName>
</protein>
<evidence type="ECO:0000256" key="1">
    <source>
        <dbReference type="SAM" id="MobiDB-lite"/>
    </source>
</evidence>